<protein>
    <submittedName>
        <fullName evidence="2">Uncharacterized protein</fullName>
    </submittedName>
</protein>
<gene>
    <name evidence="2" type="ORF">I9W82_000276</name>
</gene>
<keyword evidence="3" id="KW-1185">Reference proteome</keyword>
<dbReference type="Pfam" id="PF10175">
    <property type="entry name" value="MPP6"/>
    <property type="match status" value="1"/>
</dbReference>
<proteinExistence type="predicted"/>
<evidence type="ECO:0000313" key="2">
    <source>
        <dbReference type="EMBL" id="KAG5421186.1"/>
    </source>
</evidence>
<dbReference type="Proteomes" id="UP000669133">
    <property type="component" value="Unassembled WGS sequence"/>
</dbReference>
<dbReference type="EMBL" id="JAEOAQ010000001">
    <property type="protein sequence ID" value="KAG5421186.1"/>
    <property type="molecule type" value="Genomic_DNA"/>
</dbReference>
<feature type="region of interest" description="Disordered" evidence="1">
    <location>
        <begin position="1"/>
        <end position="32"/>
    </location>
</feature>
<reference evidence="2 3" key="1">
    <citation type="submission" date="2020-12" db="EMBL/GenBank/DDBJ databases">
        <title>Effect of drift, selection, and recombination on the evolution of hybrid genomes in Candida yeast pathogens.</title>
        <authorList>
            <person name="Mixao V."/>
            <person name="Ksiezopolska E."/>
            <person name="Saus E."/>
            <person name="Boekhout T."/>
            <person name="Gacser A."/>
            <person name="Gabaldon T."/>
        </authorList>
    </citation>
    <scope>NUCLEOTIDE SEQUENCE [LARGE SCALE GENOMIC DNA]</scope>
    <source>
        <strain evidence="2 3">BP57</strain>
    </source>
</reference>
<evidence type="ECO:0000256" key="1">
    <source>
        <dbReference type="SAM" id="MobiDB-lite"/>
    </source>
</evidence>
<evidence type="ECO:0000313" key="3">
    <source>
        <dbReference type="Proteomes" id="UP000669133"/>
    </source>
</evidence>
<dbReference type="OrthoDB" id="4084022at2759"/>
<organism evidence="2 3">
    <name type="scientific">Candida metapsilosis</name>
    <dbReference type="NCBI Taxonomy" id="273372"/>
    <lineage>
        <taxon>Eukaryota</taxon>
        <taxon>Fungi</taxon>
        <taxon>Dikarya</taxon>
        <taxon>Ascomycota</taxon>
        <taxon>Saccharomycotina</taxon>
        <taxon>Pichiomycetes</taxon>
        <taxon>Debaryomycetaceae</taxon>
        <taxon>Candida/Lodderomyces clade</taxon>
        <taxon>Candida</taxon>
    </lineage>
</organism>
<dbReference type="AlphaFoldDB" id="A0A8H7ZKZ7"/>
<feature type="compositionally biased region" description="Basic and acidic residues" evidence="1">
    <location>
        <begin position="19"/>
        <end position="32"/>
    </location>
</feature>
<dbReference type="RefSeq" id="XP_067550302.1">
    <property type="nucleotide sequence ID" value="XM_067691650.1"/>
</dbReference>
<comment type="caution">
    <text evidence="2">The sequence shown here is derived from an EMBL/GenBank/DDBJ whole genome shotgun (WGS) entry which is preliminary data.</text>
</comment>
<name>A0A8H7ZKZ7_9ASCO</name>
<sequence>MSGALSSRVMNMKFMQKSDSPKLNEDQETQSRRIIDESEWSLPDGARILRMASRKPKTEVLGYGSILGS</sequence>
<accession>A0A8H7ZKZ7</accession>
<dbReference type="GeneID" id="93648905"/>